<evidence type="ECO:0000313" key="1">
    <source>
        <dbReference type="EMBL" id="JAS44198.1"/>
    </source>
</evidence>
<organism evidence="1">
    <name type="scientific">Cuerna arida</name>
    <dbReference type="NCBI Taxonomy" id="1464854"/>
    <lineage>
        <taxon>Eukaryota</taxon>
        <taxon>Metazoa</taxon>
        <taxon>Ecdysozoa</taxon>
        <taxon>Arthropoda</taxon>
        <taxon>Hexapoda</taxon>
        <taxon>Insecta</taxon>
        <taxon>Pterygota</taxon>
        <taxon>Neoptera</taxon>
        <taxon>Paraneoptera</taxon>
        <taxon>Hemiptera</taxon>
        <taxon>Auchenorrhyncha</taxon>
        <taxon>Membracoidea</taxon>
        <taxon>Cicadellidae</taxon>
        <taxon>Cicadellinae</taxon>
        <taxon>Proconiini</taxon>
        <taxon>Cuerna</taxon>
    </lineage>
</organism>
<dbReference type="AlphaFoldDB" id="A0A1B6F209"/>
<gene>
    <name evidence="1" type="ORF">g.35370</name>
</gene>
<dbReference type="EMBL" id="GECZ01025571">
    <property type="protein sequence ID" value="JAS44198.1"/>
    <property type="molecule type" value="Transcribed_RNA"/>
</dbReference>
<proteinExistence type="predicted"/>
<reference evidence="1" key="1">
    <citation type="submission" date="2015-11" db="EMBL/GenBank/DDBJ databases">
        <title>De novo transcriptome assembly of four potential Pierce s Disease insect vectors from Arizona vineyards.</title>
        <authorList>
            <person name="Tassone E.E."/>
        </authorList>
    </citation>
    <scope>NUCLEOTIDE SEQUENCE</scope>
</reference>
<sequence>MSSETEESLYKRIMIKEVGESEEQSIKRIALVRELFPNLVLWTDEKYYDLTKTLYRTIYKKSSSEDEITYFNRIIARIPKESDECYISRLNLVKRTYSSLNLWYSSEFLSITKQYYITRYNKKSSETEETLYKRVVVKEAGETVEQWAQRVELIHQIYPNWPLWYDAKYYEMTKNVYLTSFKKSSAEDELSYYKRLTKKFASETDEVYISRLTLIKQTYSTLDLWYNTQYLDVVKSYYVARYTKSSSETEESLYKRVVVKEPGETVEKWAQRVEIIHQLNPNWALWFDAKYYTMTKDIYLNLFKKSTSEDEITYFKRITAKTVSESDVVYINRLDLIRRTYSGLNLWYSKQYLEVTKSYYTAKYTRSSSETEESLFKRIVFKESCETVEQYAERVELVRQLYPNLVLWSDVKYYDMVKIVYKTVFKKSTSEDEITYFKRITTRSAQETDAVYLGRLTLIENTFSSLSLWSSVENLSIIKSYYSLKYAKLAGESNEAYFARLVAKESCDISDEVYVKRLYIVQLLTSSSALWYDVQYYEKYTKTFYSLYYSKLQSESCDGWLTRAITLLPGETNQNAIKRVTLIKRASGNCGCWTLDTLNKVAASKAFSAEYISLIRSSFFVSYSKTSSSSSSSTKSATSEANEDVVVIKRGGC</sequence>
<name>A0A1B6F209_9HEMI</name>
<protein>
    <submittedName>
        <fullName evidence="1">Uncharacterized protein</fullName>
    </submittedName>
</protein>
<accession>A0A1B6F209</accession>